<evidence type="ECO:0000313" key="3">
    <source>
        <dbReference type="Proteomes" id="UP001321760"/>
    </source>
</evidence>
<evidence type="ECO:0000256" key="1">
    <source>
        <dbReference type="SAM" id="Phobius"/>
    </source>
</evidence>
<name>A0AAV9G9I4_9PEZI</name>
<feature type="transmembrane region" description="Helical" evidence="1">
    <location>
        <begin position="118"/>
        <end position="143"/>
    </location>
</feature>
<feature type="transmembrane region" description="Helical" evidence="1">
    <location>
        <begin position="61"/>
        <end position="83"/>
    </location>
</feature>
<keyword evidence="1" id="KW-0472">Membrane</keyword>
<feature type="transmembrane region" description="Helical" evidence="1">
    <location>
        <begin position="189"/>
        <end position="210"/>
    </location>
</feature>
<dbReference type="Proteomes" id="UP001321760">
    <property type="component" value="Unassembled WGS sequence"/>
</dbReference>
<reference evidence="2" key="1">
    <citation type="journal article" date="2023" name="Mol. Phylogenet. Evol.">
        <title>Genome-scale phylogeny and comparative genomics of the fungal order Sordariales.</title>
        <authorList>
            <person name="Hensen N."/>
            <person name="Bonometti L."/>
            <person name="Westerberg I."/>
            <person name="Brannstrom I.O."/>
            <person name="Guillou S."/>
            <person name="Cros-Aarteil S."/>
            <person name="Calhoun S."/>
            <person name="Haridas S."/>
            <person name="Kuo A."/>
            <person name="Mondo S."/>
            <person name="Pangilinan J."/>
            <person name="Riley R."/>
            <person name="LaButti K."/>
            <person name="Andreopoulos B."/>
            <person name="Lipzen A."/>
            <person name="Chen C."/>
            <person name="Yan M."/>
            <person name="Daum C."/>
            <person name="Ng V."/>
            <person name="Clum A."/>
            <person name="Steindorff A."/>
            <person name="Ohm R.A."/>
            <person name="Martin F."/>
            <person name="Silar P."/>
            <person name="Natvig D.O."/>
            <person name="Lalanne C."/>
            <person name="Gautier V."/>
            <person name="Ament-Velasquez S.L."/>
            <person name="Kruys A."/>
            <person name="Hutchinson M.I."/>
            <person name="Powell A.J."/>
            <person name="Barry K."/>
            <person name="Miller A.N."/>
            <person name="Grigoriev I.V."/>
            <person name="Debuchy R."/>
            <person name="Gladieux P."/>
            <person name="Hiltunen Thoren M."/>
            <person name="Johannesson H."/>
        </authorList>
    </citation>
    <scope>NUCLEOTIDE SEQUENCE</scope>
    <source>
        <strain evidence="2">PSN243</strain>
    </source>
</reference>
<dbReference type="AlphaFoldDB" id="A0AAV9G9I4"/>
<proteinExistence type="predicted"/>
<keyword evidence="3" id="KW-1185">Reference proteome</keyword>
<gene>
    <name evidence="2" type="ORF">QBC34DRAFT_474324</name>
</gene>
<accession>A0AAV9G9I4</accession>
<dbReference type="EMBL" id="MU865973">
    <property type="protein sequence ID" value="KAK4444797.1"/>
    <property type="molecule type" value="Genomic_DNA"/>
</dbReference>
<organism evidence="2 3">
    <name type="scientific">Podospora aff. communis PSN243</name>
    <dbReference type="NCBI Taxonomy" id="3040156"/>
    <lineage>
        <taxon>Eukaryota</taxon>
        <taxon>Fungi</taxon>
        <taxon>Dikarya</taxon>
        <taxon>Ascomycota</taxon>
        <taxon>Pezizomycotina</taxon>
        <taxon>Sordariomycetes</taxon>
        <taxon>Sordariomycetidae</taxon>
        <taxon>Sordariales</taxon>
        <taxon>Podosporaceae</taxon>
        <taxon>Podospora</taxon>
    </lineage>
</organism>
<sequence length="220" mass="24527">MTIVQSVFMLRWTYGRVLHKLRETEAFKRVVDRMPIPGSWRRKMRELGSEMIPITWLNTPGWFSVVFVPFTLVTVWAATWGIAQSRRTTAGWTDVNLTWCGPLLLMSSSFLADEGTGSWRWICVLGLALVSVFNVAAVLAIVVQRLRAVNDFGTVAYNITNTNGCAPQGDISFLARGARSGDFKTIQAIQAFCSLSSIPIIHIVVLALTIRAMTKMRQTA</sequence>
<reference evidence="2" key="2">
    <citation type="submission" date="2023-05" db="EMBL/GenBank/DDBJ databases">
        <authorList>
            <consortium name="Lawrence Berkeley National Laboratory"/>
            <person name="Steindorff A."/>
            <person name="Hensen N."/>
            <person name="Bonometti L."/>
            <person name="Westerberg I."/>
            <person name="Brannstrom I.O."/>
            <person name="Guillou S."/>
            <person name="Cros-Aarteil S."/>
            <person name="Calhoun S."/>
            <person name="Haridas S."/>
            <person name="Kuo A."/>
            <person name="Mondo S."/>
            <person name="Pangilinan J."/>
            <person name="Riley R."/>
            <person name="Labutti K."/>
            <person name="Andreopoulos B."/>
            <person name="Lipzen A."/>
            <person name="Chen C."/>
            <person name="Yanf M."/>
            <person name="Daum C."/>
            <person name="Ng V."/>
            <person name="Clum A."/>
            <person name="Ohm R."/>
            <person name="Martin F."/>
            <person name="Silar P."/>
            <person name="Natvig D."/>
            <person name="Lalanne C."/>
            <person name="Gautier V."/>
            <person name="Ament-Velasquez S.L."/>
            <person name="Kruys A."/>
            <person name="Hutchinson M.I."/>
            <person name="Powell A.J."/>
            <person name="Barry K."/>
            <person name="Miller A.N."/>
            <person name="Grigoriev I.V."/>
            <person name="Debuchy R."/>
            <person name="Gladieux P."/>
            <person name="Thoren M.H."/>
            <person name="Johannesson H."/>
        </authorList>
    </citation>
    <scope>NUCLEOTIDE SEQUENCE</scope>
    <source>
        <strain evidence="2">PSN243</strain>
    </source>
</reference>
<comment type="caution">
    <text evidence="2">The sequence shown here is derived from an EMBL/GenBank/DDBJ whole genome shotgun (WGS) entry which is preliminary data.</text>
</comment>
<evidence type="ECO:0000313" key="2">
    <source>
        <dbReference type="EMBL" id="KAK4444797.1"/>
    </source>
</evidence>
<keyword evidence="1" id="KW-1133">Transmembrane helix</keyword>
<keyword evidence="1" id="KW-0812">Transmembrane</keyword>
<protein>
    <submittedName>
        <fullName evidence="2">Uncharacterized protein</fullName>
    </submittedName>
</protein>